<dbReference type="EMBL" id="AF457564">
    <property type="protein sequence ID" value="AAL68794.1"/>
    <property type="molecule type" value="mRNA"/>
</dbReference>
<dbReference type="VEuPathDB" id="VectorBase:AGAP000151"/>
<dbReference type="HOGENOM" id="CLU_2640116_0_0_1"/>
<reference evidence="1" key="1">
    <citation type="journal article" date="2002" name="J. Exp. Biol.">
        <title>Toward a catalog for the transcripts and proteins (sialome) from the salivary gland of the malaria vector Anopheles gambiae.</title>
        <authorList>
            <person name="Francischetti I.M."/>
            <person name="Valenzuela J.G."/>
            <person name="Pham V.M."/>
            <person name="Garfield M.K."/>
            <person name="Ribeiro J.M."/>
        </authorList>
    </citation>
    <scope>NUCLEOTIDE SEQUENCE</scope>
</reference>
<name>Q8WR23_ANOGA</name>
<dbReference type="AlphaFoldDB" id="Q8WR23"/>
<accession>Q8WR23</accession>
<organism evidence="1">
    <name type="scientific">Anopheles gambiae</name>
    <name type="common">African malaria mosquito</name>
    <dbReference type="NCBI Taxonomy" id="7165"/>
    <lineage>
        <taxon>Eukaryota</taxon>
        <taxon>Metazoa</taxon>
        <taxon>Ecdysozoa</taxon>
        <taxon>Arthropoda</taxon>
        <taxon>Hexapoda</taxon>
        <taxon>Insecta</taxon>
        <taxon>Pterygota</taxon>
        <taxon>Neoptera</taxon>
        <taxon>Endopterygota</taxon>
        <taxon>Diptera</taxon>
        <taxon>Nematocera</taxon>
        <taxon>Culicoidea</taxon>
        <taxon>Culicidae</taxon>
        <taxon>Anophelinae</taxon>
        <taxon>Anopheles</taxon>
    </lineage>
</organism>
<proteinExistence type="evidence at transcript level"/>
<evidence type="ECO:0000313" key="1">
    <source>
        <dbReference type="EMBL" id="AAL68794.1"/>
    </source>
</evidence>
<sequence>MAGDIQLFSTRETTMKLYSGYRLLVLLVMTVCCLLLFIAPTGADPLPGQTQRTLGYRGNDKRATPPMHSLGSGARMAMTGGGILGGIFSAL</sequence>
<dbReference type="InParanoid" id="Q8WR23"/>
<protein>
    <submittedName>
        <fullName evidence="1">Uncharacterized protein</fullName>
    </submittedName>
</protein>